<protein>
    <submittedName>
        <fullName evidence="6">Molybdopterin-dependent oxidoreductase</fullName>
    </submittedName>
</protein>
<keyword evidence="2 4" id="KW-0479">Metal-binding</keyword>
<evidence type="ECO:0000256" key="2">
    <source>
        <dbReference type="ARBA" id="ARBA00022723"/>
    </source>
</evidence>
<keyword evidence="7" id="KW-1185">Reference proteome</keyword>
<dbReference type="InterPro" id="IPR000674">
    <property type="entry name" value="Ald_Oxase/Xan_DH_a/b"/>
</dbReference>
<dbReference type="GO" id="GO:0020037">
    <property type="term" value="F:heme binding"/>
    <property type="evidence" value="ECO:0007669"/>
    <property type="project" value="InterPro"/>
</dbReference>
<name>A0AAE3ND80_9BURK</name>
<dbReference type="Pfam" id="PF13442">
    <property type="entry name" value="Cytochrome_CBB3"/>
    <property type="match status" value="1"/>
</dbReference>
<dbReference type="SUPFAM" id="SSF56003">
    <property type="entry name" value="Molybdenum cofactor-binding domain"/>
    <property type="match status" value="2"/>
</dbReference>
<keyword evidence="3 4" id="KW-0408">Iron</keyword>
<dbReference type="Gene3D" id="3.30.365.10">
    <property type="entry name" value="Aldehyde oxidase/xanthine dehydrogenase, molybdopterin binding domain"/>
    <property type="match status" value="4"/>
</dbReference>
<evidence type="ECO:0000313" key="7">
    <source>
        <dbReference type="Proteomes" id="UP001212602"/>
    </source>
</evidence>
<dbReference type="GO" id="GO:0009055">
    <property type="term" value="F:electron transfer activity"/>
    <property type="evidence" value="ECO:0007669"/>
    <property type="project" value="InterPro"/>
</dbReference>
<dbReference type="GO" id="GO:0046872">
    <property type="term" value="F:metal ion binding"/>
    <property type="evidence" value="ECO:0007669"/>
    <property type="project" value="UniProtKB-KW"/>
</dbReference>
<dbReference type="Pfam" id="PF20256">
    <property type="entry name" value="MoCoBD_2"/>
    <property type="match status" value="2"/>
</dbReference>
<dbReference type="EMBL" id="JAQIPB010000013">
    <property type="protein sequence ID" value="MDA7419083.1"/>
    <property type="molecule type" value="Genomic_DNA"/>
</dbReference>
<sequence length="1245" mass="131939">MSAAPRRAELPRTRADYLNGEGVLVLVRTPPPAPPPAKGQPLAVPANPAEGDEVLLAVWDDGSVSALNGHVDLGTGIRTALAQIVAEELDLQLHCVAMALGHTASVPNQGATIASASIQIHAQPLRLAAAQARGWLLARAAQRLGVAADSLALRHGVVRVQGADDAPALPIGALVAGQRTVLRLDADTPVKPVADYRIVGTPQPRVDIPAKLAGELSFVHDLRLPGMLHGRVVRPPYAGADHGEFIGNTLESVDEASIAHIPGIRAVVVIRDFVGVVAEHEEHAEQAARELKLRWKSWPGMPDLSAPDQVAQAIRDNPATTRTLVDEGDVQAALAGAGNAMRREYLWPYQLHASIGPSCAVALWAPEAGAGLRVWAGSQNPHVLRADLAKLMGLEDLQVDVVRMEAAGCYGRNGADDVAADAALLARAVAHLGVPVRVQLTREQEHQWEPKGTAQLMTVAGALSPQGGIGAYDFQTAYPSNGAPTLALLLTRTVEPLAQAYEMGDRTARPPYAYENLRVQVHDMAPIVRASWLRGVSALPNSFAHESFIDELATAAGVDPVQFRLRHLQEDPRAVELIQATAQKAGWRWRTGPQEKSDGGLGPGGDILFGQGFAYARYIHSKWPGFGAAWSAWVADVEVNRKTGEVHVRRVVVGHDAGLTVNPAGVEHQVHGNVLQTTSRALKEEVQFAPASARAQAATRQTLAGVLPQGVVASREWGSYPILNFREVPVIEVLQMPRPGEAPLGAGESASVPGTAAIANAIFDATGVRFRAPPFTPEKVLAALNPLPAGEGGRGDDARVPMARGPHPNPPPAGEGATRYRPRRKGVWATAGALVVGGLGVVAGLMGWRPAIAPVSFSAAAYSSETIERGRVLAAAGDCVVCHTAPGGQPYAGGLAMETPFGAIHTTNLTPDAQTGLGQWSFSAFQRAMREGISRDGRHLYPAFPYTAFAKTSDDDLQALYAYFMSLPPVHAPTPANDLKFPFNLRPLMAGWNALFHDPRPHQNVATQSVDWNRGAYLVNGLGHCAACHSPRNALGAEKTGPAFLSGAMIDGWEAPALTALSNSPVPWDAEGLYAYLRHGHSPRHGVAGGPMAEVVREMQALPDADIRAMATYLASFNPAPPPQQPQQKDQAWSIVQSAAAGQGQLLGPGQRLFDSACAACHHDGDGPTLLGVNTPLALNSQLSSARPDNLIRTILDGVRAPATRKLGYMPAFRDALSDAQIAELALYMRARFAPQAAHAQPQLP</sequence>
<dbReference type="SUPFAM" id="SSF54665">
    <property type="entry name" value="CO dehydrogenase molybdoprotein N-domain-like"/>
    <property type="match status" value="1"/>
</dbReference>
<dbReference type="AlphaFoldDB" id="A0AAE3ND80"/>
<dbReference type="PROSITE" id="PS51007">
    <property type="entry name" value="CYTC"/>
    <property type="match status" value="3"/>
</dbReference>
<feature type="domain" description="Cytochrome c" evidence="5">
    <location>
        <begin position="865"/>
        <end position="968"/>
    </location>
</feature>
<dbReference type="Pfam" id="PF02738">
    <property type="entry name" value="MoCoBD_1"/>
    <property type="match status" value="1"/>
</dbReference>
<dbReference type="InterPro" id="IPR037165">
    <property type="entry name" value="AldOxase/xan_DH_Mopterin-bd_sf"/>
</dbReference>
<dbReference type="InterPro" id="IPR046867">
    <property type="entry name" value="AldOxase/xan_DH_MoCoBD2"/>
</dbReference>
<feature type="domain" description="Cytochrome c" evidence="5">
    <location>
        <begin position="1145"/>
        <end position="1233"/>
    </location>
</feature>
<dbReference type="GO" id="GO:0016491">
    <property type="term" value="F:oxidoreductase activity"/>
    <property type="evidence" value="ECO:0007669"/>
    <property type="project" value="InterPro"/>
</dbReference>
<reference evidence="6" key="1">
    <citation type="submission" date="2023-01" db="EMBL/GenBank/DDBJ databases">
        <title>Xenophilus mangrovi sp. nov., isolated from soil of Mangrove nature reserve.</title>
        <authorList>
            <person name="Xu S."/>
            <person name="Liu Z."/>
            <person name="Xu Y."/>
        </authorList>
    </citation>
    <scope>NUCLEOTIDE SEQUENCE</scope>
    <source>
        <strain evidence="6">YW8</strain>
    </source>
</reference>
<evidence type="ECO:0000256" key="3">
    <source>
        <dbReference type="ARBA" id="ARBA00023004"/>
    </source>
</evidence>
<dbReference type="SUPFAM" id="SSF46626">
    <property type="entry name" value="Cytochrome c"/>
    <property type="match status" value="3"/>
</dbReference>
<evidence type="ECO:0000259" key="5">
    <source>
        <dbReference type="PROSITE" id="PS51007"/>
    </source>
</evidence>
<proteinExistence type="predicted"/>
<dbReference type="Gene3D" id="3.90.1170.50">
    <property type="entry name" value="Aldehyde oxidase/xanthine dehydrogenase, a/b hammerhead"/>
    <property type="match status" value="1"/>
</dbReference>
<keyword evidence="1 4" id="KW-0349">Heme</keyword>
<dbReference type="InterPro" id="IPR008274">
    <property type="entry name" value="AldOxase/xan_DH_MoCoBD1"/>
</dbReference>
<dbReference type="RefSeq" id="WP_271430280.1">
    <property type="nucleotide sequence ID" value="NZ_JAQIPB010000013.1"/>
</dbReference>
<dbReference type="InterPro" id="IPR009056">
    <property type="entry name" value="Cyt_c-like_dom"/>
</dbReference>
<evidence type="ECO:0000256" key="4">
    <source>
        <dbReference type="PROSITE-ProRule" id="PRU00433"/>
    </source>
</evidence>
<feature type="domain" description="Cytochrome c" evidence="5">
    <location>
        <begin position="1010"/>
        <end position="1118"/>
    </location>
</feature>
<evidence type="ECO:0000313" key="6">
    <source>
        <dbReference type="EMBL" id="MDA7419083.1"/>
    </source>
</evidence>
<dbReference type="Gene3D" id="1.10.760.10">
    <property type="entry name" value="Cytochrome c-like domain"/>
    <property type="match status" value="3"/>
</dbReference>
<comment type="caution">
    <text evidence="6">The sequence shown here is derived from an EMBL/GenBank/DDBJ whole genome shotgun (WGS) entry which is preliminary data.</text>
</comment>
<dbReference type="InterPro" id="IPR052516">
    <property type="entry name" value="N-heterocyclic_Hydroxylase"/>
</dbReference>
<accession>A0AAE3ND80</accession>
<gene>
    <name evidence="6" type="ORF">PGB34_22150</name>
</gene>
<dbReference type="Pfam" id="PF00034">
    <property type="entry name" value="Cytochrom_C"/>
    <property type="match status" value="1"/>
</dbReference>
<organism evidence="6 7">
    <name type="scientific">Xenophilus arseniciresistens</name>
    <dbReference type="NCBI Taxonomy" id="1283306"/>
    <lineage>
        <taxon>Bacteria</taxon>
        <taxon>Pseudomonadati</taxon>
        <taxon>Pseudomonadota</taxon>
        <taxon>Betaproteobacteria</taxon>
        <taxon>Burkholderiales</taxon>
        <taxon>Comamonadaceae</taxon>
        <taxon>Xenophilus</taxon>
    </lineage>
</organism>
<dbReference type="InterPro" id="IPR036909">
    <property type="entry name" value="Cyt_c-like_dom_sf"/>
</dbReference>
<dbReference type="InterPro" id="IPR036856">
    <property type="entry name" value="Ald_Oxase/Xan_DH_a/b_sf"/>
</dbReference>
<dbReference type="SMART" id="SM01008">
    <property type="entry name" value="Ald_Xan_dh_C"/>
    <property type="match status" value="1"/>
</dbReference>
<dbReference type="PANTHER" id="PTHR47495:SF1">
    <property type="entry name" value="BLL3820 PROTEIN"/>
    <property type="match status" value="1"/>
</dbReference>
<evidence type="ECO:0000256" key="1">
    <source>
        <dbReference type="ARBA" id="ARBA00022617"/>
    </source>
</evidence>
<dbReference type="PANTHER" id="PTHR47495">
    <property type="entry name" value="ALDEHYDE DEHYDROGENASE"/>
    <property type="match status" value="1"/>
</dbReference>
<dbReference type="Proteomes" id="UP001212602">
    <property type="component" value="Unassembled WGS sequence"/>
</dbReference>